<dbReference type="EMBL" id="BAAALR010000063">
    <property type="protein sequence ID" value="GAA1708197.1"/>
    <property type="molecule type" value="Genomic_DNA"/>
</dbReference>
<reference evidence="2 3" key="1">
    <citation type="journal article" date="2019" name="Int. J. Syst. Evol. Microbiol.">
        <title>The Global Catalogue of Microorganisms (GCM) 10K type strain sequencing project: providing services to taxonomists for standard genome sequencing and annotation.</title>
        <authorList>
            <consortium name="The Broad Institute Genomics Platform"/>
            <consortium name="The Broad Institute Genome Sequencing Center for Infectious Disease"/>
            <person name="Wu L."/>
            <person name="Ma J."/>
        </authorList>
    </citation>
    <scope>NUCLEOTIDE SEQUENCE [LARGE SCALE GENOMIC DNA]</scope>
    <source>
        <strain evidence="2 3">JCM 13244</strain>
    </source>
</reference>
<accession>A0ABN2IMW1</accession>
<evidence type="ECO:0000313" key="3">
    <source>
        <dbReference type="Proteomes" id="UP001499947"/>
    </source>
</evidence>
<protein>
    <recommendedName>
        <fullName evidence="1">NadR/Ttd14 AAA domain-containing protein</fullName>
    </recommendedName>
</protein>
<dbReference type="SUPFAM" id="SSF52540">
    <property type="entry name" value="P-loop containing nucleoside triphosphate hydrolases"/>
    <property type="match status" value="1"/>
</dbReference>
<dbReference type="Gene3D" id="3.40.50.300">
    <property type="entry name" value="P-loop containing nucleotide triphosphate hydrolases"/>
    <property type="match status" value="1"/>
</dbReference>
<evidence type="ECO:0000259" key="1">
    <source>
        <dbReference type="Pfam" id="PF13521"/>
    </source>
</evidence>
<evidence type="ECO:0000313" key="2">
    <source>
        <dbReference type="EMBL" id="GAA1708197.1"/>
    </source>
</evidence>
<sequence>MVTHQQTPIRIGVLGTHSTGKTTLLKRIQMELRGHGLTVARTGRLAKRAAAIGLPKMQHHTAASTEWIITQGIADDIAAAAQGADVVLVDRASFDALAYYHAALEDRGEHAHRLERERLRLLASTQAPKYDLLLATVLDPDVPVDPSHDYDHRYRLLVDRHVHGLLAEDGIPHQRVTSDHESQARAIERALQLCLQEAAV</sequence>
<proteinExistence type="predicted"/>
<dbReference type="InterPro" id="IPR027417">
    <property type="entry name" value="P-loop_NTPase"/>
</dbReference>
<gene>
    <name evidence="2" type="ORF">GCM10009680_56250</name>
</gene>
<comment type="caution">
    <text evidence="2">The sequence shown here is derived from an EMBL/GenBank/DDBJ whole genome shotgun (WGS) entry which is preliminary data.</text>
</comment>
<dbReference type="Proteomes" id="UP001499947">
    <property type="component" value="Unassembled WGS sequence"/>
</dbReference>
<name>A0ABN2IMW1_9ACTN</name>
<keyword evidence="3" id="KW-1185">Reference proteome</keyword>
<dbReference type="Pfam" id="PF13521">
    <property type="entry name" value="AAA_28"/>
    <property type="match status" value="1"/>
</dbReference>
<organism evidence="2 3">
    <name type="scientific">Streptomyces yatensis</name>
    <dbReference type="NCBI Taxonomy" id="155177"/>
    <lineage>
        <taxon>Bacteria</taxon>
        <taxon>Bacillati</taxon>
        <taxon>Actinomycetota</taxon>
        <taxon>Actinomycetes</taxon>
        <taxon>Kitasatosporales</taxon>
        <taxon>Streptomycetaceae</taxon>
        <taxon>Streptomyces</taxon>
        <taxon>Streptomyces violaceusniger group</taxon>
    </lineage>
</organism>
<feature type="domain" description="NadR/Ttd14 AAA" evidence="1">
    <location>
        <begin position="11"/>
        <end position="180"/>
    </location>
</feature>
<dbReference type="InterPro" id="IPR038727">
    <property type="entry name" value="NadR/Ttd14_AAA_dom"/>
</dbReference>